<evidence type="ECO:0000259" key="1">
    <source>
        <dbReference type="Pfam" id="PF00849"/>
    </source>
</evidence>
<sequence>MPANSHFAGVHLPAPDASTALHGASTVCLPSGPWQTVLDCLADRFPAIPRNVWADRMRRGRVLDADGRALAVDHAYQAGLRVRYFREVAEETPIPFEASVIYQDDQLIVADKPHFLPVVPSGPYVEETLVARLIKQFDNPHLVPLHRIDRLTAGLVMFSVRPESRNAYLSLFRERRIYKGYEAIAPALAPLSFPLTHRSRLVTGDPFILTAEAEGAPNSETHIDVLERRREEWRYALKPVTGRKHQLRVHMSALGAPIKGDPFYPTLAPQGAPDDYAQPLRLLARTLRFVDPVTGEDRLFESRRTLDW</sequence>
<dbReference type="GO" id="GO:0009982">
    <property type="term" value="F:pseudouridine synthase activity"/>
    <property type="evidence" value="ECO:0007669"/>
    <property type="project" value="InterPro"/>
</dbReference>
<dbReference type="SUPFAM" id="SSF55120">
    <property type="entry name" value="Pseudouridine synthase"/>
    <property type="match status" value="1"/>
</dbReference>
<evidence type="ECO:0000313" key="2">
    <source>
        <dbReference type="EMBL" id="GGJ91561.1"/>
    </source>
</evidence>
<dbReference type="PANTHER" id="PTHR21600">
    <property type="entry name" value="MITOCHONDRIAL RNA PSEUDOURIDINE SYNTHASE"/>
    <property type="match status" value="1"/>
</dbReference>
<dbReference type="PANTHER" id="PTHR21600:SF84">
    <property type="entry name" value="PSEUDOURIDINE SYNTHASE RSUA_RLUA-LIKE DOMAIN-CONTAINING PROTEIN"/>
    <property type="match status" value="1"/>
</dbReference>
<dbReference type="Gene3D" id="3.30.2350.10">
    <property type="entry name" value="Pseudouridine synthase"/>
    <property type="match status" value="1"/>
</dbReference>
<dbReference type="Pfam" id="PF00849">
    <property type="entry name" value="PseudoU_synth_2"/>
    <property type="match status" value="1"/>
</dbReference>
<dbReference type="InterPro" id="IPR006224">
    <property type="entry name" value="PsdUridine_synth_RluA-like_CS"/>
</dbReference>
<dbReference type="GO" id="GO:0140098">
    <property type="term" value="F:catalytic activity, acting on RNA"/>
    <property type="evidence" value="ECO:0007669"/>
    <property type="project" value="UniProtKB-ARBA"/>
</dbReference>
<dbReference type="GO" id="GO:0003723">
    <property type="term" value="F:RNA binding"/>
    <property type="evidence" value="ECO:0007669"/>
    <property type="project" value="InterPro"/>
</dbReference>
<keyword evidence="3" id="KW-1185">Reference proteome</keyword>
<protein>
    <recommendedName>
        <fullName evidence="1">Pseudouridine synthase RsuA/RluA-like domain-containing protein</fullName>
    </recommendedName>
</protein>
<dbReference type="GO" id="GO:0000455">
    <property type="term" value="P:enzyme-directed rRNA pseudouridine synthesis"/>
    <property type="evidence" value="ECO:0007669"/>
    <property type="project" value="TreeGrafter"/>
</dbReference>
<dbReference type="RefSeq" id="WP_188982734.1">
    <property type="nucleotide sequence ID" value="NZ_BMPO01000003.1"/>
</dbReference>
<dbReference type="InterPro" id="IPR020103">
    <property type="entry name" value="PsdUridine_synth_cat_dom_sf"/>
</dbReference>
<name>A0A917PUE5_9PSED</name>
<reference evidence="2" key="1">
    <citation type="journal article" date="2014" name="Int. J. Syst. Evol. Microbiol.">
        <title>Complete genome sequence of Corynebacterium casei LMG S-19264T (=DSM 44701T), isolated from a smear-ripened cheese.</title>
        <authorList>
            <consortium name="US DOE Joint Genome Institute (JGI-PGF)"/>
            <person name="Walter F."/>
            <person name="Albersmeier A."/>
            <person name="Kalinowski J."/>
            <person name="Ruckert C."/>
        </authorList>
    </citation>
    <scope>NUCLEOTIDE SEQUENCE</scope>
    <source>
        <strain evidence="2">JCM 30078</strain>
    </source>
</reference>
<organism evidence="2 3">
    <name type="scientific">Pseudomonas matsuisoli</name>
    <dbReference type="NCBI Taxonomy" id="1515666"/>
    <lineage>
        <taxon>Bacteria</taxon>
        <taxon>Pseudomonadati</taxon>
        <taxon>Pseudomonadota</taxon>
        <taxon>Gammaproteobacteria</taxon>
        <taxon>Pseudomonadales</taxon>
        <taxon>Pseudomonadaceae</taxon>
        <taxon>Pseudomonas</taxon>
    </lineage>
</organism>
<dbReference type="EMBL" id="BMPO01000003">
    <property type="protein sequence ID" value="GGJ91561.1"/>
    <property type="molecule type" value="Genomic_DNA"/>
</dbReference>
<dbReference type="Proteomes" id="UP000635983">
    <property type="component" value="Unassembled WGS sequence"/>
</dbReference>
<comment type="caution">
    <text evidence="2">The sequence shown here is derived from an EMBL/GenBank/DDBJ whole genome shotgun (WGS) entry which is preliminary data.</text>
</comment>
<dbReference type="InterPro" id="IPR006145">
    <property type="entry name" value="PsdUridine_synth_RsuA/RluA"/>
</dbReference>
<reference evidence="2" key="2">
    <citation type="submission" date="2020-09" db="EMBL/GenBank/DDBJ databases">
        <authorList>
            <person name="Sun Q."/>
            <person name="Ohkuma M."/>
        </authorList>
    </citation>
    <scope>NUCLEOTIDE SEQUENCE</scope>
    <source>
        <strain evidence="2">JCM 30078</strain>
    </source>
</reference>
<feature type="domain" description="Pseudouridine synthase RsuA/RluA-like" evidence="1">
    <location>
        <begin position="106"/>
        <end position="253"/>
    </location>
</feature>
<proteinExistence type="predicted"/>
<dbReference type="AlphaFoldDB" id="A0A917PUE5"/>
<dbReference type="PROSITE" id="PS01129">
    <property type="entry name" value="PSI_RLU"/>
    <property type="match status" value="1"/>
</dbReference>
<gene>
    <name evidence="2" type="ORF">GCM10009304_16670</name>
</gene>
<evidence type="ECO:0000313" key="3">
    <source>
        <dbReference type="Proteomes" id="UP000635983"/>
    </source>
</evidence>
<dbReference type="InterPro" id="IPR050188">
    <property type="entry name" value="RluA_PseudoU_synthase"/>
</dbReference>
<accession>A0A917PUE5</accession>